<proteinExistence type="predicted"/>
<organism evidence="2 3">
    <name type="scientific">Methylomicrobium album BG8</name>
    <dbReference type="NCBI Taxonomy" id="686340"/>
    <lineage>
        <taxon>Bacteria</taxon>
        <taxon>Pseudomonadati</taxon>
        <taxon>Pseudomonadota</taxon>
        <taxon>Gammaproteobacteria</taxon>
        <taxon>Methylococcales</taxon>
        <taxon>Methylococcaceae</taxon>
        <taxon>Methylomicrobium</taxon>
    </lineage>
</organism>
<dbReference type="Proteomes" id="UP000005090">
    <property type="component" value="Chromosome"/>
</dbReference>
<keyword evidence="3" id="KW-1185">Reference proteome</keyword>
<accession>H8GGZ5</accession>
<name>H8GGZ5_METAL</name>
<evidence type="ECO:0000256" key="1">
    <source>
        <dbReference type="SAM" id="SignalP"/>
    </source>
</evidence>
<evidence type="ECO:0000313" key="2">
    <source>
        <dbReference type="EMBL" id="EIC31270.1"/>
    </source>
</evidence>
<evidence type="ECO:0008006" key="4">
    <source>
        <dbReference type="Google" id="ProtNLM"/>
    </source>
</evidence>
<reference evidence="2 3" key="1">
    <citation type="journal article" date="2013" name="Genome Announc.">
        <title>Genome Sequence of the Obligate Gammaproteobacterial Methanotroph Methylomicrobium album Strain BG8.</title>
        <authorList>
            <person name="Kits K.D."/>
            <person name="Kalyuzhnaya M.G."/>
            <person name="Klotz M.G."/>
            <person name="Jetten M.S."/>
            <person name="Op den Camp H.J."/>
            <person name="Vuilleumier S."/>
            <person name="Bringel F."/>
            <person name="Dispirito A.A."/>
            <person name="Murrell J.C."/>
            <person name="Bruce D."/>
            <person name="Cheng J.F."/>
            <person name="Copeland A."/>
            <person name="Goodwin L."/>
            <person name="Hauser L."/>
            <person name="Lajus A."/>
            <person name="Land M.L."/>
            <person name="Lapidus A."/>
            <person name="Lucas S."/>
            <person name="Medigue C."/>
            <person name="Pitluck S."/>
            <person name="Woyke T."/>
            <person name="Zeytun A."/>
            <person name="Stein L.Y."/>
        </authorList>
    </citation>
    <scope>NUCLEOTIDE SEQUENCE [LARGE SCALE GENOMIC DNA]</scope>
    <source>
        <strain evidence="2 3">BG8</strain>
    </source>
</reference>
<protein>
    <recommendedName>
        <fullName evidence="4">Soluble cytochrome b562</fullName>
    </recommendedName>
</protein>
<evidence type="ECO:0000313" key="3">
    <source>
        <dbReference type="Proteomes" id="UP000005090"/>
    </source>
</evidence>
<dbReference type="AlphaFoldDB" id="H8GGZ5"/>
<keyword evidence="1" id="KW-0732">Signal</keyword>
<feature type="signal peptide" evidence="1">
    <location>
        <begin position="1"/>
        <end position="29"/>
    </location>
</feature>
<feature type="chain" id="PRO_5003611605" description="Soluble cytochrome b562" evidence="1">
    <location>
        <begin position="30"/>
        <end position="131"/>
    </location>
</feature>
<dbReference type="HOGENOM" id="CLU_1925142_0_0_6"/>
<sequence>MIVMNSFKNALVSLTMAATLFTASTSAFSKPVGEEAVKTAVESTIASLEQAVGMLEKGEDNAAVSKVIGTARQQQKEFRFEVTERQRQRAVNTMVKAQADLKSGNMQPAEQNLRESLASFKEMKAIYDKTH</sequence>
<dbReference type="EMBL" id="CM001475">
    <property type="protein sequence ID" value="EIC31270.1"/>
    <property type="molecule type" value="Genomic_DNA"/>
</dbReference>
<gene>
    <name evidence="2" type="ORF">Metal_3623</name>
</gene>